<organism evidence="1">
    <name type="scientific">Rhizophora mucronata</name>
    <name type="common">Asiatic mangrove</name>
    <dbReference type="NCBI Taxonomy" id="61149"/>
    <lineage>
        <taxon>Eukaryota</taxon>
        <taxon>Viridiplantae</taxon>
        <taxon>Streptophyta</taxon>
        <taxon>Embryophyta</taxon>
        <taxon>Tracheophyta</taxon>
        <taxon>Spermatophyta</taxon>
        <taxon>Magnoliopsida</taxon>
        <taxon>eudicotyledons</taxon>
        <taxon>Gunneridae</taxon>
        <taxon>Pentapetalae</taxon>
        <taxon>rosids</taxon>
        <taxon>fabids</taxon>
        <taxon>Malpighiales</taxon>
        <taxon>Rhizophoraceae</taxon>
        <taxon>Rhizophora</taxon>
    </lineage>
</organism>
<evidence type="ECO:0000313" key="1">
    <source>
        <dbReference type="EMBL" id="MBX54646.1"/>
    </source>
</evidence>
<protein>
    <submittedName>
        <fullName evidence="1">Uncharacterized protein</fullName>
    </submittedName>
</protein>
<reference evidence="1" key="1">
    <citation type="submission" date="2018-02" db="EMBL/GenBank/DDBJ databases">
        <title>Rhizophora mucronata_Transcriptome.</title>
        <authorList>
            <person name="Meera S.P."/>
            <person name="Sreeshan A."/>
            <person name="Augustine A."/>
        </authorList>
    </citation>
    <scope>NUCLEOTIDE SEQUENCE</scope>
    <source>
        <tissue evidence="1">Leaf</tissue>
    </source>
</reference>
<dbReference type="EMBL" id="GGEC01074162">
    <property type="protein sequence ID" value="MBX54646.1"/>
    <property type="molecule type" value="Transcribed_RNA"/>
</dbReference>
<proteinExistence type="predicted"/>
<accession>A0A2P2PIW0</accession>
<sequence length="15" mass="1733">MLKASFSSNRYIGMK</sequence>
<name>A0A2P2PIW0_RHIMU</name>